<dbReference type="GeneTree" id="ENSGT00940000154186"/>
<dbReference type="STRING" id="32507.ENSNBRP00000013584"/>
<dbReference type="GO" id="GO:0030276">
    <property type="term" value="F:clathrin binding"/>
    <property type="evidence" value="ECO:0007669"/>
    <property type="project" value="InterPro"/>
</dbReference>
<reference evidence="1" key="2">
    <citation type="submission" date="2025-09" db="UniProtKB">
        <authorList>
            <consortium name="Ensembl"/>
        </authorList>
    </citation>
    <scope>IDENTIFICATION</scope>
</reference>
<dbReference type="OMA" id="PYASTDC"/>
<proteinExistence type="predicted"/>
<evidence type="ECO:0000313" key="1">
    <source>
        <dbReference type="Ensembl" id="ENSNBRP00000013584.1"/>
    </source>
</evidence>
<name>A0A3Q4MLA1_NEOBR</name>
<evidence type="ECO:0000313" key="2">
    <source>
        <dbReference type="Proteomes" id="UP000261580"/>
    </source>
</evidence>
<organism evidence="1 2">
    <name type="scientific">Neolamprologus brichardi</name>
    <name type="common">Fairy cichlid</name>
    <name type="synonym">Lamprologus brichardi</name>
    <dbReference type="NCBI Taxonomy" id="32507"/>
    <lineage>
        <taxon>Eukaryota</taxon>
        <taxon>Metazoa</taxon>
        <taxon>Chordata</taxon>
        <taxon>Craniata</taxon>
        <taxon>Vertebrata</taxon>
        <taxon>Euteleostomi</taxon>
        <taxon>Actinopterygii</taxon>
        <taxon>Neopterygii</taxon>
        <taxon>Teleostei</taxon>
        <taxon>Neoteleostei</taxon>
        <taxon>Acanthomorphata</taxon>
        <taxon>Ovalentaria</taxon>
        <taxon>Cichlomorphae</taxon>
        <taxon>Cichliformes</taxon>
        <taxon>Cichlidae</taxon>
        <taxon>African cichlids</taxon>
        <taxon>Pseudocrenilabrinae</taxon>
        <taxon>Lamprologini</taxon>
        <taxon>Neolamprologus</taxon>
    </lineage>
</organism>
<keyword evidence="2" id="KW-1185">Reference proteome</keyword>
<dbReference type="InterPro" id="IPR046359">
    <property type="entry name" value="Aftin-like"/>
</dbReference>
<accession>A0A3Q4MLA1</accession>
<protein>
    <recommendedName>
        <fullName evidence="3">Aftiphilin clathrin-binding box domain-containing protein</fullName>
    </recommendedName>
</protein>
<dbReference type="Proteomes" id="UP000261580">
    <property type="component" value="Unassembled WGS sequence"/>
</dbReference>
<reference evidence="1" key="1">
    <citation type="submission" date="2025-08" db="UniProtKB">
        <authorList>
            <consortium name="Ensembl"/>
        </authorList>
    </citation>
    <scope>IDENTIFICATION</scope>
</reference>
<dbReference type="AlphaFoldDB" id="A0A3Q4MLA1"/>
<dbReference type="GO" id="GO:0030121">
    <property type="term" value="C:AP-1 adaptor complex"/>
    <property type="evidence" value="ECO:0007669"/>
    <property type="project" value="TreeGrafter"/>
</dbReference>
<evidence type="ECO:0008006" key="3">
    <source>
        <dbReference type="Google" id="ProtNLM"/>
    </source>
</evidence>
<sequence length="138" mass="15364">MIVPVSFDCPDKKDKASDLFFFLPYASTDCSALSLDYFGPEDESRSSSSTQRIDPELYELTISKLEINTNSSHLEDTLNRLMSSAEKTSISVRKFLPSEELSEEASRVIAVLPNLSFMQAKVLMFPSVLLPKACTSPK</sequence>
<dbReference type="Ensembl" id="ENSNBRT00000013959.1">
    <property type="protein sequence ID" value="ENSNBRP00000013584.1"/>
    <property type="gene ID" value="ENSNBRG00000010532.1"/>
</dbReference>
<dbReference type="Bgee" id="ENSNBRG00000010532">
    <property type="expression patterns" value="Expressed in heart and 3 other cell types or tissues"/>
</dbReference>
<dbReference type="GO" id="GO:0032588">
    <property type="term" value="C:trans-Golgi network membrane"/>
    <property type="evidence" value="ECO:0007669"/>
    <property type="project" value="InterPro"/>
</dbReference>
<dbReference type="PANTHER" id="PTHR16156:SF10">
    <property type="entry name" value="AFTIPHILIN-RELATED"/>
    <property type="match status" value="1"/>
</dbReference>
<dbReference type="PANTHER" id="PTHR16156">
    <property type="entry name" value="AFTIPHILIN A-RELATED"/>
    <property type="match status" value="1"/>
</dbReference>